<evidence type="ECO:0000313" key="11">
    <source>
        <dbReference type="WBParaSite" id="PgR075_g003_t03"/>
    </source>
</evidence>
<feature type="domain" description="EF-hand" evidence="8">
    <location>
        <begin position="15"/>
        <end position="50"/>
    </location>
</feature>
<evidence type="ECO:0000313" key="10">
    <source>
        <dbReference type="WBParaSite" id="PgR075_g003_t02"/>
    </source>
</evidence>
<dbReference type="InterPro" id="IPR022764">
    <property type="entry name" value="Peptidase_S54_rhomboid_dom"/>
</dbReference>
<dbReference type="Pfam" id="PF01694">
    <property type="entry name" value="Rhomboid"/>
    <property type="match status" value="1"/>
</dbReference>
<dbReference type="SMART" id="SM00054">
    <property type="entry name" value="EFh"/>
    <property type="match status" value="2"/>
</dbReference>
<keyword evidence="6 7" id="KW-0472">Membrane</keyword>
<dbReference type="PROSITE" id="PS50222">
    <property type="entry name" value="EF_HAND_2"/>
    <property type="match status" value="2"/>
</dbReference>
<dbReference type="InterPro" id="IPR051739">
    <property type="entry name" value="Rhomboid_IM_Serine_Proteases"/>
</dbReference>
<keyword evidence="3 7" id="KW-0812">Transmembrane</keyword>
<dbReference type="WBParaSite" id="PgR075_g003_t03">
    <property type="protein sequence ID" value="PgR075_g003_t03"/>
    <property type="gene ID" value="PgR075_g003"/>
</dbReference>
<organism evidence="9 10">
    <name type="scientific">Parascaris univalens</name>
    <name type="common">Nematode worm</name>
    <dbReference type="NCBI Taxonomy" id="6257"/>
    <lineage>
        <taxon>Eukaryota</taxon>
        <taxon>Metazoa</taxon>
        <taxon>Ecdysozoa</taxon>
        <taxon>Nematoda</taxon>
        <taxon>Chromadorea</taxon>
        <taxon>Rhabditida</taxon>
        <taxon>Spirurina</taxon>
        <taxon>Ascaridomorpha</taxon>
        <taxon>Ascaridoidea</taxon>
        <taxon>Ascarididae</taxon>
        <taxon>Parascaris</taxon>
    </lineage>
</organism>
<dbReference type="GO" id="GO:0016020">
    <property type="term" value="C:membrane"/>
    <property type="evidence" value="ECO:0007669"/>
    <property type="project" value="UniProtKB-SubCell"/>
</dbReference>
<evidence type="ECO:0000256" key="3">
    <source>
        <dbReference type="ARBA" id="ARBA00022692"/>
    </source>
</evidence>
<reference evidence="10 11" key="1">
    <citation type="submission" date="2022-11" db="UniProtKB">
        <authorList>
            <consortium name="WormBaseParasite"/>
        </authorList>
    </citation>
    <scope>IDENTIFICATION</scope>
</reference>
<evidence type="ECO:0000256" key="2">
    <source>
        <dbReference type="ARBA" id="ARBA00009045"/>
    </source>
</evidence>
<feature type="domain" description="EF-hand" evidence="8">
    <location>
        <begin position="53"/>
        <end position="88"/>
    </location>
</feature>
<accession>A0A915C189</accession>
<keyword evidence="9" id="KW-1185">Reference proteome</keyword>
<dbReference type="InterPro" id="IPR018247">
    <property type="entry name" value="EF_Hand_1_Ca_BS"/>
</dbReference>
<dbReference type="AlphaFoldDB" id="A0A915C189"/>
<comment type="similarity">
    <text evidence="2">Belongs to the peptidase S54 family.</text>
</comment>
<feature type="transmembrane region" description="Helical" evidence="7">
    <location>
        <begin position="215"/>
        <end position="232"/>
    </location>
</feature>
<evidence type="ECO:0000256" key="1">
    <source>
        <dbReference type="ARBA" id="ARBA00004141"/>
    </source>
</evidence>
<keyword evidence="5 7" id="KW-1133">Transmembrane helix</keyword>
<dbReference type="InterPro" id="IPR011992">
    <property type="entry name" value="EF-hand-dom_pair"/>
</dbReference>
<protein>
    <submittedName>
        <fullName evidence="10 11">EF-hand domain-containing protein</fullName>
    </submittedName>
</protein>
<dbReference type="GO" id="GO:0005509">
    <property type="term" value="F:calcium ion binding"/>
    <property type="evidence" value="ECO:0007669"/>
    <property type="project" value="InterPro"/>
</dbReference>
<evidence type="ECO:0000256" key="4">
    <source>
        <dbReference type="ARBA" id="ARBA00022837"/>
    </source>
</evidence>
<dbReference type="SUPFAM" id="SSF47473">
    <property type="entry name" value="EF-hand"/>
    <property type="match status" value="1"/>
</dbReference>
<feature type="transmembrane region" description="Helical" evidence="7">
    <location>
        <begin position="238"/>
        <end position="263"/>
    </location>
</feature>
<dbReference type="GO" id="GO:0004252">
    <property type="term" value="F:serine-type endopeptidase activity"/>
    <property type="evidence" value="ECO:0007669"/>
    <property type="project" value="InterPro"/>
</dbReference>
<dbReference type="Proteomes" id="UP000887569">
    <property type="component" value="Unplaced"/>
</dbReference>
<evidence type="ECO:0000256" key="6">
    <source>
        <dbReference type="ARBA" id="ARBA00023136"/>
    </source>
</evidence>
<dbReference type="PROSITE" id="PS00018">
    <property type="entry name" value="EF_HAND_1"/>
    <property type="match status" value="1"/>
</dbReference>
<dbReference type="PANTHER" id="PTHR45840:SF2">
    <property type="entry name" value="PROTEIN RHOMBOID-RELATED"/>
    <property type="match status" value="1"/>
</dbReference>
<sequence length="265" mass="29582">CCYTTLILMFARNVSPTKQIAFEFAKLDSDGDGTIPLSEVRHMLSENRRQVGLNDHQILTLLDRADADHNGVLDLEEFSLLITSARAQPSRARRVLYSVADSVIAKSERPTVHSYINEYNCLPPPIFVIMISLAQILVFVGYMHGKHEDSMSHCAGCWVHGRIGPLLFAPPLRHQVWRFFTYQFLHQGLLHLVPNVAFQLLVGVPLELVHKMWRIAPIYLLAVILGALLQYTLDPSVYLVGCSAGVYALITAHLSNLIIVGGLSL</sequence>
<dbReference type="InterPro" id="IPR035952">
    <property type="entry name" value="Rhomboid-like_sf"/>
</dbReference>
<proteinExistence type="inferred from homology"/>
<dbReference type="Gene3D" id="1.20.1540.10">
    <property type="entry name" value="Rhomboid-like"/>
    <property type="match status" value="1"/>
</dbReference>
<dbReference type="InterPro" id="IPR002048">
    <property type="entry name" value="EF_hand_dom"/>
</dbReference>
<feature type="transmembrane region" description="Helical" evidence="7">
    <location>
        <begin position="122"/>
        <end position="143"/>
    </location>
</feature>
<evidence type="ECO:0000259" key="8">
    <source>
        <dbReference type="PROSITE" id="PS50222"/>
    </source>
</evidence>
<dbReference type="Gene3D" id="1.10.238.10">
    <property type="entry name" value="EF-hand"/>
    <property type="match status" value="1"/>
</dbReference>
<dbReference type="PANTHER" id="PTHR45840">
    <property type="entry name" value="RHOMBOID-RELATED PROTEIN"/>
    <property type="match status" value="1"/>
</dbReference>
<dbReference type="SUPFAM" id="SSF144091">
    <property type="entry name" value="Rhomboid-like"/>
    <property type="match status" value="1"/>
</dbReference>
<name>A0A915C189_PARUN</name>
<evidence type="ECO:0000256" key="5">
    <source>
        <dbReference type="ARBA" id="ARBA00022989"/>
    </source>
</evidence>
<evidence type="ECO:0000256" key="7">
    <source>
        <dbReference type="SAM" id="Phobius"/>
    </source>
</evidence>
<comment type="subcellular location">
    <subcellularLocation>
        <location evidence="1">Membrane</location>
        <topology evidence="1">Multi-pass membrane protein</topology>
    </subcellularLocation>
</comment>
<dbReference type="Pfam" id="PF13499">
    <property type="entry name" value="EF-hand_7"/>
    <property type="match status" value="1"/>
</dbReference>
<keyword evidence="4" id="KW-0106">Calcium</keyword>
<evidence type="ECO:0000313" key="9">
    <source>
        <dbReference type="Proteomes" id="UP000887569"/>
    </source>
</evidence>
<dbReference type="WBParaSite" id="PgR075_g003_t02">
    <property type="protein sequence ID" value="PgR075_g003_t02"/>
    <property type="gene ID" value="PgR075_g003"/>
</dbReference>